<evidence type="ECO:0000256" key="1">
    <source>
        <dbReference type="SAM" id="SignalP"/>
    </source>
</evidence>
<feature type="non-terminal residue" evidence="2">
    <location>
        <position position="1"/>
    </location>
</feature>
<dbReference type="InParanoid" id="A0A0C3P025"/>
<evidence type="ECO:0000313" key="3">
    <source>
        <dbReference type="Proteomes" id="UP000054217"/>
    </source>
</evidence>
<protein>
    <submittedName>
        <fullName evidence="2">Uncharacterized protein</fullName>
    </submittedName>
</protein>
<reference evidence="2 3" key="1">
    <citation type="submission" date="2014-04" db="EMBL/GenBank/DDBJ databases">
        <authorList>
            <consortium name="DOE Joint Genome Institute"/>
            <person name="Kuo A."/>
            <person name="Kohler A."/>
            <person name="Costa M.D."/>
            <person name="Nagy L.G."/>
            <person name="Floudas D."/>
            <person name="Copeland A."/>
            <person name="Barry K.W."/>
            <person name="Cichocki N."/>
            <person name="Veneault-Fourrey C."/>
            <person name="LaButti K."/>
            <person name="Lindquist E.A."/>
            <person name="Lipzen A."/>
            <person name="Lundell T."/>
            <person name="Morin E."/>
            <person name="Murat C."/>
            <person name="Sun H."/>
            <person name="Tunlid A."/>
            <person name="Henrissat B."/>
            <person name="Grigoriev I.V."/>
            <person name="Hibbett D.S."/>
            <person name="Martin F."/>
            <person name="Nordberg H.P."/>
            <person name="Cantor M.N."/>
            <person name="Hua S.X."/>
        </authorList>
    </citation>
    <scope>NUCLEOTIDE SEQUENCE [LARGE SCALE GENOMIC DNA]</scope>
    <source>
        <strain evidence="2 3">Marx 270</strain>
    </source>
</reference>
<dbReference type="EMBL" id="KN831993">
    <property type="protein sequence ID" value="KIO00866.1"/>
    <property type="molecule type" value="Genomic_DNA"/>
</dbReference>
<organism evidence="2 3">
    <name type="scientific">Pisolithus tinctorius Marx 270</name>
    <dbReference type="NCBI Taxonomy" id="870435"/>
    <lineage>
        <taxon>Eukaryota</taxon>
        <taxon>Fungi</taxon>
        <taxon>Dikarya</taxon>
        <taxon>Basidiomycota</taxon>
        <taxon>Agaricomycotina</taxon>
        <taxon>Agaricomycetes</taxon>
        <taxon>Agaricomycetidae</taxon>
        <taxon>Boletales</taxon>
        <taxon>Sclerodermatineae</taxon>
        <taxon>Pisolithaceae</taxon>
        <taxon>Pisolithus</taxon>
    </lineage>
</organism>
<feature type="signal peptide" evidence="1">
    <location>
        <begin position="1"/>
        <end position="22"/>
    </location>
</feature>
<gene>
    <name evidence="2" type="ORF">M404DRAFT_152028</name>
</gene>
<keyword evidence="3" id="KW-1185">Reference proteome</keyword>
<feature type="chain" id="PRO_5002176671" evidence="1">
    <location>
        <begin position="23"/>
        <end position="82"/>
    </location>
</feature>
<proteinExistence type="predicted"/>
<dbReference type="HOGENOM" id="CLU_143913_0_0_1"/>
<dbReference type="Proteomes" id="UP000054217">
    <property type="component" value="Unassembled WGS sequence"/>
</dbReference>
<accession>A0A0C3P025</accession>
<name>A0A0C3P025_PISTI</name>
<sequence>LRVELTFFWFGIQAMFLELAQNLFNMLSVQVLVVGEVGEHYVDTALECCQGVGQTERHDKPFKGPIPSAECSFPFITISNPD</sequence>
<dbReference type="AlphaFoldDB" id="A0A0C3P025"/>
<evidence type="ECO:0000313" key="2">
    <source>
        <dbReference type="EMBL" id="KIO00866.1"/>
    </source>
</evidence>
<reference evidence="3" key="2">
    <citation type="submission" date="2015-01" db="EMBL/GenBank/DDBJ databases">
        <title>Evolutionary Origins and Diversification of the Mycorrhizal Mutualists.</title>
        <authorList>
            <consortium name="DOE Joint Genome Institute"/>
            <consortium name="Mycorrhizal Genomics Consortium"/>
            <person name="Kohler A."/>
            <person name="Kuo A."/>
            <person name="Nagy L.G."/>
            <person name="Floudas D."/>
            <person name="Copeland A."/>
            <person name="Barry K.W."/>
            <person name="Cichocki N."/>
            <person name="Veneault-Fourrey C."/>
            <person name="LaButti K."/>
            <person name="Lindquist E.A."/>
            <person name="Lipzen A."/>
            <person name="Lundell T."/>
            <person name="Morin E."/>
            <person name="Murat C."/>
            <person name="Riley R."/>
            <person name="Ohm R."/>
            <person name="Sun H."/>
            <person name="Tunlid A."/>
            <person name="Henrissat B."/>
            <person name="Grigoriev I.V."/>
            <person name="Hibbett D.S."/>
            <person name="Martin F."/>
        </authorList>
    </citation>
    <scope>NUCLEOTIDE SEQUENCE [LARGE SCALE GENOMIC DNA]</scope>
    <source>
        <strain evidence="3">Marx 270</strain>
    </source>
</reference>
<keyword evidence="1" id="KW-0732">Signal</keyword>